<dbReference type="Gene3D" id="3.30.110.10">
    <property type="entry name" value="Translation initiation factor 3 (IF-3), C-terminal domain"/>
    <property type="match status" value="1"/>
</dbReference>
<evidence type="ECO:0000256" key="3">
    <source>
        <dbReference type="ARBA" id="ARBA00022917"/>
    </source>
</evidence>
<feature type="domain" description="Translation initiation factor 3 C-terminal" evidence="5">
    <location>
        <begin position="184"/>
        <end position="270"/>
    </location>
</feature>
<evidence type="ECO:0000256" key="2">
    <source>
        <dbReference type="ARBA" id="ARBA00022540"/>
    </source>
</evidence>
<dbReference type="PANTHER" id="PTHR10938">
    <property type="entry name" value="TRANSLATION INITIATION FACTOR IF-3"/>
    <property type="match status" value="1"/>
</dbReference>
<comment type="caution">
    <text evidence="6">The sequence shown here is derived from an EMBL/GenBank/DDBJ whole genome shotgun (WGS) entry which is preliminary data.</text>
</comment>
<dbReference type="STRING" id="694270.A0A395TAK8"/>
<feature type="region of interest" description="Disordered" evidence="4">
    <location>
        <begin position="57"/>
        <end position="80"/>
    </location>
</feature>
<keyword evidence="2 6" id="KW-0396">Initiation factor</keyword>
<dbReference type="OrthoDB" id="21573at2759"/>
<evidence type="ECO:0000256" key="4">
    <source>
        <dbReference type="SAM" id="MobiDB-lite"/>
    </source>
</evidence>
<name>A0A395TAK8_9HYPO</name>
<dbReference type="GO" id="GO:0043022">
    <property type="term" value="F:ribosome binding"/>
    <property type="evidence" value="ECO:0007669"/>
    <property type="project" value="TreeGrafter"/>
</dbReference>
<reference evidence="6 7" key="1">
    <citation type="journal article" date="2018" name="PLoS Pathog.">
        <title>Evolution of structural diversity of trichothecenes, a family of toxins produced by plant pathogenic and entomopathogenic fungi.</title>
        <authorList>
            <person name="Proctor R.H."/>
            <person name="McCormick S.P."/>
            <person name="Kim H.S."/>
            <person name="Cardoza R.E."/>
            <person name="Stanley A.M."/>
            <person name="Lindo L."/>
            <person name="Kelly A."/>
            <person name="Brown D.W."/>
            <person name="Lee T."/>
            <person name="Vaughan M.M."/>
            <person name="Alexander N.J."/>
            <person name="Busman M."/>
            <person name="Gutierrez S."/>
        </authorList>
    </citation>
    <scope>NUCLEOTIDE SEQUENCE [LARGE SCALE GENOMIC DNA]</scope>
    <source>
        <strain evidence="6 7">NRRL 20695</strain>
    </source>
</reference>
<gene>
    <name evidence="6" type="ORF">FLONG3_88</name>
</gene>
<proteinExistence type="inferred from homology"/>
<accession>A0A395TAK8</accession>
<dbReference type="SUPFAM" id="SSF55200">
    <property type="entry name" value="Translation initiation factor IF3, C-terminal domain"/>
    <property type="match status" value="1"/>
</dbReference>
<sequence length="304" mass="35092">MSSFACLQSSRRALYRVFVERETLLTRQLLPTTQRIPLHQSRLFSVSSLQLKGKARRGKAAQDDFEMEPNEEEAKSHDRRYTTKEDFIKSGRDRLPIDHEITDPKIMVLDNGVFDGPLFTRNVMSRINTSTESLRMATPYIPADPKNNKPAQYALCKIVNKKEEYERQRELQERRRVSKQTSSKTKEIEMSWAISDNDLKIKTKQLVGFLSKGWKVEVILGFKKKGQKKRTSEDTAEEAFVKVQKLVKELGSKEYKPREGDVGRTMRFYLEGISKELNTEKQAEAAKEKPTTQVEEDSPAPKEV</sequence>
<dbReference type="Proteomes" id="UP000266234">
    <property type="component" value="Unassembled WGS sequence"/>
</dbReference>
<keyword evidence="7" id="KW-1185">Reference proteome</keyword>
<dbReference type="GO" id="GO:0005739">
    <property type="term" value="C:mitochondrion"/>
    <property type="evidence" value="ECO:0007669"/>
    <property type="project" value="TreeGrafter"/>
</dbReference>
<protein>
    <submittedName>
        <fullName evidence="6">Translation initiation factor if-3</fullName>
    </submittedName>
</protein>
<dbReference type="PANTHER" id="PTHR10938:SF0">
    <property type="entry name" value="TRANSLATION INITIATION FACTOR IF-3, MITOCHONDRIAL"/>
    <property type="match status" value="1"/>
</dbReference>
<dbReference type="GO" id="GO:0003743">
    <property type="term" value="F:translation initiation factor activity"/>
    <property type="evidence" value="ECO:0007669"/>
    <property type="project" value="UniProtKB-KW"/>
</dbReference>
<evidence type="ECO:0000256" key="1">
    <source>
        <dbReference type="ARBA" id="ARBA00005439"/>
    </source>
</evidence>
<evidence type="ECO:0000259" key="5">
    <source>
        <dbReference type="Pfam" id="PF00707"/>
    </source>
</evidence>
<dbReference type="Pfam" id="PF00707">
    <property type="entry name" value="IF3_C"/>
    <property type="match status" value="1"/>
</dbReference>
<dbReference type="InterPro" id="IPR001288">
    <property type="entry name" value="Translation_initiation_fac_3"/>
</dbReference>
<feature type="region of interest" description="Disordered" evidence="4">
    <location>
        <begin position="280"/>
        <end position="304"/>
    </location>
</feature>
<organism evidence="6 7">
    <name type="scientific">Fusarium longipes</name>
    <dbReference type="NCBI Taxonomy" id="694270"/>
    <lineage>
        <taxon>Eukaryota</taxon>
        <taxon>Fungi</taxon>
        <taxon>Dikarya</taxon>
        <taxon>Ascomycota</taxon>
        <taxon>Pezizomycotina</taxon>
        <taxon>Sordariomycetes</taxon>
        <taxon>Hypocreomycetidae</taxon>
        <taxon>Hypocreales</taxon>
        <taxon>Nectriaceae</taxon>
        <taxon>Fusarium</taxon>
    </lineage>
</organism>
<dbReference type="AlphaFoldDB" id="A0A395TAK8"/>
<dbReference type="GO" id="GO:0070124">
    <property type="term" value="P:mitochondrial translational initiation"/>
    <property type="evidence" value="ECO:0007669"/>
    <property type="project" value="TreeGrafter"/>
</dbReference>
<evidence type="ECO:0000313" key="7">
    <source>
        <dbReference type="Proteomes" id="UP000266234"/>
    </source>
</evidence>
<keyword evidence="3" id="KW-0648">Protein biosynthesis</keyword>
<dbReference type="InterPro" id="IPR036788">
    <property type="entry name" value="T_IF-3_C_sf"/>
</dbReference>
<dbReference type="EMBL" id="PXOG01000002">
    <property type="protein sequence ID" value="RGP81784.1"/>
    <property type="molecule type" value="Genomic_DNA"/>
</dbReference>
<feature type="compositionally biased region" description="Basic and acidic residues" evidence="4">
    <location>
        <begin position="280"/>
        <end position="290"/>
    </location>
</feature>
<comment type="similarity">
    <text evidence="1">Belongs to the IF-3 family.</text>
</comment>
<evidence type="ECO:0000313" key="6">
    <source>
        <dbReference type="EMBL" id="RGP81784.1"/>
    </source>
</evidence>
<dbReference type="GO" id="GO:0032790">
    <property type="term" value="P:ribosome disassembly"/>
    <property type="evidence" value="ECO:0007669"/>
    <property type="project" value="TreeGrafter"/>
</dbReference>
<dbReference type="InterPro" id="IPR019815">
    <property type="entry name" value="Translation_initiation_fac_3_C"/>
</dbReference>